<dbReference type="GO" id="GO:0005737">
    <property type="term" value="C:cytoplasm"/>
    <property type="evidence" value="ECO:0007669"/>
    <property type="project" value="TreeGrafter"/>
</dbReference>
<dbReference type="Pfam" id="PF00069">
    <property type="entry name" value="Pkinase"/>
    <property type="match status" value="1"/>
</dbReference>
<dbReference type="GO" id="GO:0046872">
    <property type="term" value="F:metal ion binding"/>
    <property type="evidence" value="ECO:0007669"/>
    <property type="project" value="UniProtKB-KW"/>
</dbReference>
<keyword evidence="7" id="KW-0067">ATP-binding</keyword>
<keyword evidence="6" id="KW-0418">Kinase</keyword>
<comment type="catalytic activity">
    <reaction evidence="11">
        <text>L-threonyl-[protein] + ATP = O-phospho-L-threonyl-[protein] + ADP + H(+)</text>
        <dbReference type="Rhea" id="RHEA:46608"/>
        <dbReference type="Rhea" id="RHEA-COMP:11060"/>
        <dbReference type="Rhea" id="RHEA-COMP:11605"/>
        <dbReference type="ChEBI" id="CHEBI:15378"/>
        <dbReference type="ChEBI" id="CHEBI:30013"/>
        <dbReference type="ChEBI" id="CHEBI:30616"/>
        <dbReference type="ChEBI" id="CHEBI:61977"/>
        <dbReference type="ChEBI" id="CHEBI:456216"/>
        <dbReference type="EC" id="2.7.11.1"/>
    </reaction>
</comment>
<dbReference type="InterPro" id="IPR008271">
    <property type="entry name" value="Ser/Thr_kinase_AS"/>
</dbReference>
<evidence type="ECO:0000256" key="5">
    <source>
        <dbReference type="ARBA" id="ARBA00022741"/>
    </source>
</evidence>
<evidence type="ECO:0000256" key="3">
    <source>
        <dbReference type="ARBA" id="ARBA00022679"/>
    </source>
</evidence>
<dbReference type="InParanoid" id="A0A6P7H2B4"/>
<dbReference type="AlphaFoldDB" id="A0A6P7H2B4"/>
<feature type="non-terminal residue" evidence="14">
    <location>
        <position position="213"/>
    </location>
</feature>
<dbReference type="SMART" id="SM00220">
    <property type="entry name" value="S_TKc"/>
    <property type="match status" value="1"/>
</dbReference>
<evidence type="ECO:0000256" key="4">
    <source>
        <dbReference type="ARBA" id="ARBA00022723"/>
    </source>
</evidence>
<protein>
    <recommendedName>
        <fullName evidence="1">non-specific serine/threonine protein kinase</fullName>
        <ecNumber evidence="1">2.7.11.1</ecNumber>
    </recommendedName>
</protein>
<keyword evidence="9" id="KW-0131">Cell cycle</keyword>
<evidence type="ECO:0000256" key="8">
    <source>
        <dbReference type="ARBA" id="ARBA00022842"/>
    </source>
</evidence>
<reference evidence="14" key="1">
    <citation type="submission" date="2025-08" db="UniProtKB">
        <authorList>
            <consortium name="RefSeq"/>
        </authorList>
    </citation>
    <scope>IDENTIFICATION</scope>
    <source>
        <tissue evidence="14">Whole insect</tissue>
    </source>
</reference>
<dbReference type="EC" id="2.7.11.1" evidence="1"/>
<dbReference type="GO" id="GO:0110031">
    <property type="term" value="P:negative regulation of G2/MI transition of meiotic cell cycle"/>
    <property type="evidence" value="ECO:0007669"/>
    <property type="project" value="TreeGrafter"/>
</dbReference>
<organism evidence="14">
    <name type="scientific">Diabrotica virgifera virgifera</name>
    <name type="common">western corn rootworm</name>
    <dbReference type="NCBI Taxonomy" id="50390"/>
    <lineage>
        <taxon>Eukaryota</taxon>
        <taxon>Metazoa</taxon>
        <taxon>Ecdysozoa</taxon>
        <taxon>Arthropoda</taxon>
        <taxon>Hexapoda</taxon>
        <taxon>Insecta</taxon>
        <taxon>Pterygota</taxon>
        <taxon>Neoptera</taxon>
        <taxon>Endopterygota</taxon>
        <taxon>Coleoptera</taxon>
        <taxon>Polyphaga</taxon>
        <taxon>Cucujiformia</taxon>
        <taxon>Chrysomeloidea</taxon>
        <taxon>Chrysomelidae</taxon>
        <taxon>Galerucinae</taxon>
        <taxon>Diabroticina</taxon>
        <taxon>Diabroticites</taxon>
        <taxon>Diabrotica</taxon>
    </lineage>
</organism>
<dbReference type="GO" id="GO:0005634">
    <property type="term" value="C:nucleus"/>
    <property type="evidence" value="ECO:0007669"/>
    <property type="project" value="TreeGrafter"/>
</dbReference>
<dbReference type="GO" id="GO:0051321">
    <property type="term" value="P:meiotic cell cycle"/>
    <property type="evidence" value="ECO:0007669"/>
    <property type="project" value="TreeGrafter"/>
</dbReference>
<keyword evidence="4" id="KW-0479">Metal-binding</keyword>
<keyword evidence="2" id="KW-0723">Serine/threonine-protein kinase</keyword>
<dbReference type="Gene3D" id="1.10.510.10">
    <property type="entry name" value="Transferase(Phosphotransferase) domain 1"/>
    <property type="match status" value="1"/>
</dbReference>
<sequence length="213" mass="24541">MVPRTALLTTSTNRIKLAATYNPTSTTLYIDQIYNDIRELAHGGFGTVYKATLRTTGKKYAIKKFMEDKSALDKWMEVKNNEKVGDHLYCTHYFGAWKQMKDIYMCLQLSQMSLHDFVKDNPFQEMLLWDVLHDVGQALHYLHVDKKYVHHDIKSKNILIHGNFFKLADFGLMEDFSKYPMMMSLSKNGPGDIFALAEAVSYSVTEGLYRQGS</sequence>
<proteinExistence type="inferred from homology"/>
<dbReference type="InterPro" id="IPR011009">
    <property type="entry name" value="Kinase-like_dom_sf"/>
</dbReference>
<feature type="domain" description="Protein kinase" evidence="13">
    <location>
        <begin position="34"/>
        <end position="213"/>
    </location>
</feature>
<dbReference type="PANTHER" id="PTHR11042">
    <property type="entry name" value="EUKARYOTIC TRANSLATION INITIATION FACTOR 2-ALPHA KINASE EIF2-ALPHA KINASE -RELATED"/>
    <property type="match status" value="1"/>
</dbReference>
<name>A0A6P7H2B4_DIAVI</name>
<dbReference type="GO" id="GO:0004674">
    <property type="term" value="F:protein serine/threonine kinase activity"/>
    <property type="evidence" value="ECO:0007669"/>
    <property type="project" value="UniProtKB-KW"/>
</dbReference>
<keyword evidence="8" id="KW-0460">Magnesium</keyword>
<comment type="similarity">
    <text evidence="10">Belongs to the protein kinase superfamily. Ser/Thr protein kinase family. GCN2 subfamily.</text>
</comment>
<keyword evidence="3" id="KW-0808">Transferase</keyword>
<evidence type="ECO:0000256" key="10">
    <source>
        <dbReference type="ARBA" id="ARBA00037982"/>
    </source>
</evidence>
<dbReference type="InterPro" id="IPR050339">
    <property type="entry name" value="CC_SR_Kinase"/>
</dbReference>
<dbReference type="SUPFAM" id="SSF56112">
    <property type="entry name" value="Protein kinase-like (PK-like)"/>
    <property type="match status" value="1"/>
</dbReference>
<evidence type="ECO:0000256" key="12">
    <source>
        <dbReference type="ARBA" id="ARBA00048679"/>
    </source>
</evidence>
<dbReference type="OrthoDB" id="6513976at2759"/>
<gene>
    <name evidence="14" type="primary">LOC114345225</name>
</gene>
<dbReference type="GO" id="GO:0005524">
    <property type="term" value="F:ATP binding"/>
    <property type="evidence" value="ECO:0007669"/>
    <property type="project" value="UniProtKB-KW"/>
</dbReference>
<evidence type="ECO:0000256" key="2">
    <source>
        <dbReference type="ARBA" id="ARBA00022527"/>
    </source>
</evidence>
<evidence type="ECO:0000256" key="6">
    <source>
        <dbReference type="ARBA" id="ARBA00022777"/>
    </source>
</evidence>
<evidence type="ECO:0000256" key="11">
    <source>
        <dbReference type="ARBA" id="ARBA00047899"/>
    </source>
</evidence>
<comment type="catalytic activity">
    <reaction evidence="12">
        <text>L-seryl-[protein] + ATP = O-phospho-L-seryl-[protein] + ADP + H(+)</text>
        <dbReference type="Rhea" id="RHEA:17989"/>
        <dbReference type="Rhea" id="RHEA-COMP:9863"/>
        <dbReference type="Rhea" id="RHEA-COMP:11604"/>
        <dbReference type="ChEBI" id="CHEBI:15378"/>
        <dbReference type="ChEBI" id="CHEBI:29999"/>
        <dbReference type="ChEBI" id="CHEBI:30616"/>
        <dbReference type="ChEBI" id="CHEBI:83421"/>
        <dbReference type="ChEBI" id="CHEBI:456216"/>
        <dbReference type="EC" id="2.7.11.1"/>
    </reaction>
</comment>
<dbReference type="Gene3D" id="3.30.200.20">
    <property type="entry name" value="Phosphorylase Kinase, domain 1"/>
    <property type="match status" value="1"/>
</dbReference>
<dbReference type="InterPro" id="IPR000719">
    <property type="entry name" value="Prot_kinase_dom"/>
</dbReference>
<evidence type="ECO:0000256" key="9">
    <source>
        <dbReference type="ARBA" id="ARBA00023306"/>
    </source>
</evidence>
<evidence type="ECO:0000259" key="13">
    <source>
        <dbReference type="PROSITE" id="PS50011"/>
    </source>
</evidence>
<evidence type="ECO:0000313" key="14">
    <source>
        <dbReference type="RefSeq" id="XP_028151848.1"/>
    </source>
</evidence>
<dbReference type="PROSITE" id="PS50011">
    <property type="entry name" value="PROTEIN_KINASE_DOM"/>
    <property type="match status" value="1"/>
</dbReference>
<accession>A0A6P7H2B4</accession>
<evidence type="ECO:0000256" key="1">
    <source>
        <dbReference type="ARBA" id="ARBA00012513"/>
    </source>
</evidence>
<dbReference type="PROSITE" id="PS00108">
    <property type="entry name" value="PROTEIN_KINASE_ST"/>
    <property type="match status" value="1"/>
</dbReference>
<keyword evidence="5" id="KW-0547">Nucleotide-binding</keyword>
<dbReference type="RefSeq" id="XP_028151848.1">
    <property type="nucleotide sequence ID" value="XM_028296047.1"/>
</dbReference>
<dbReference type="PANTHER" id="PTHR11042:SF183">
    <property type="entry name" value="MEMBRANE-ASSOCIATED TYROSINE- AND THREONINE-SPECIFIC CDC2-INHIBITORY KINASE"/>
    <property type="match status" value="1"/>
</dbReference>
<evidence type="ECO:0000256" key="7">
    <source>
        <dbReference type="ARBA" id="ARBA00022840"/>
    </source>
</evidence>